<evidence type="ECO:0000313" key="2">
    <source>
        <dbReference type="Proteomes" id="UP000276133"/>
    </source>
</evidence>
<sequence length="84" mass="9937">MQNIIIDKNCFINTASLSFRLEIRKCNKFVSICVEKTNWISLLDETNETFKIYSIVEFTALINLNFFKNEFFILSILLPYVFDP</sequence>
<keyword evidence="2" id="KW-1185">Reference proteome</keyword>
<dbReference type="AlphaFoldDB" id="A0A3M7QTA8"/>
<accession>A0A3M7QTA8</accession>
<reference evidence="1 2" key="1">
    <citation type="journal article" date="2018" name="Sci. Rep.">
        <title>Genomic signatures of local adaptation to the degree of environmental predictability in rotifers.</title>
        <authorList>
            <person name="Franch-Gras L."/>
            <person name="Hahn C."/>
            <person name="Garcia-Roger E.M."/>
            <person name="Carmona M.J."/>
            <person name="Serra M."/>
            <person name="Gomez A."/>
        </authorList>
    </citation>
    <scope>NUCLEOTIDE SEQUENCE [LARGE SCALE GENOMIC DNA]</scope>
    <source>
        <strain evidence="1">HYR1</strain>
    </source>
</reference>
<organism evidence="1 2">
    <name type="scientific">Brachionus plicatilis</name>
    <name type="common">Marine rotifer</name>
    <name type="synonym">Brachionus muelleri</name>
    <dbReference type="NCBI Taxonomy" id="10195"/>
    <lineage>
        <taxon>Eukaryota</taxon>
        <taxon>Metazoa</taxon>
        <taxon>Spiralia</taxon>
        <taxon>Gnathifera</taxon>
        <taxon>Rotifera</taxon>
        <taxon>Eurotatoria</taxon>
        <taxon>Monogononta</taxon>
        <taxon>Pseudotrocha</taxon>
        <taxon>Ploima</taxon>
        <taxon>Brachionidae</taxon>
        <taxon>Brachionus</taxon>
    </lineage>
</organism>
<comment type="caution">
    <text evidence="1">The sequence shown here is derived from an EMBL/GenBank/DDBJ whole genome shotgun (WGS) entry which is preliminary data.</text>
</comment>
<name>A0A3M7QTA8_BRAPC</name>
<evidence type="ECO:0000313" key="1">
    <source>
        <dbReference type="EMBL" id="RNA14449.1"/>
    </source>
</evidence>
<dbReference type="Proteomes" id="UP000276133">
    <property type="component" value="Unassembled WGS sequence"/>
</dbReference>
<proteinExistence type="predicted"/>
<protein>
    <submittedName>
        <fullName evidence="1">Uncharacterized protein</fullName>
    </submittedName>
</protein>
<dbReference type="EMBL" id="REGN01005187">
    <property type="protein sequence ID" value="RNA14449.1"/>
    <property type="molecule type" value="Genomic_DNA"/>
</dbReference>
<gene>
    <name evidence="1" type="ORF">BpHYR1_011151</name>
</gene>